<accession>A0A517TX12</accession>
<feature type="transmembrane region" description="Helical" evidence="7">
    <location>
        <begin position="160"/>
        <end position="179"/>
    </location>
</feature>
<evidence type="ECO:0000256" key="2">
    <source>
        <dbReference type="ARBA" id="ARBA00005745"/>
    </source>
</evidence>
<dbReference type="AlphaFoldDB" id="A0A517TX12"/>
<feature type="transmembrane region" description="Helical" evidence="7">
    <location>
        <begin position="303"/>
        <end position="331"/>
    </location>
</feature>
<keyword evidence="5 7" id="KW-1133">Transmembrane helix</keyword>
<sequence length="351" mass="38731">MFFSPRIRLKALANLCRRLAVSTSAGIQDRKIWRDEAARSRGSEHAALSQVSDSLARGETISDALSKTGEYLPRMFKQIVAIGDASGRLDHAYQRLAEHYEQTIVTQRMFLAALAWPMIQLAIALFVIGIVIWISGFLNLKNFEGEPLDMFGLGLVGGRGLALYVAFITFAIIAVIFVVEASRRGMLWTRQLQRNLIRLPAIGGAVQTLALARFTWSMQLILDTSMDLRKALPLALDATGNDYYRRLGPEVANGIQRGMTLTASLAKTGAFPADLLDAIAVGEQTGMLSETMQRQSTEYQRRAALAISVIAQIFGYLIWALVAAMIVVLIFRVMGPYIGMIEDLSKPNAFK</sequence>
<keyword evidence="10" id="KW-1185">Reference proteome</keyword>
<organism evidence="9 10">
    <name type="scientific">Lacipirellula limnantheis</name>
    <dbReference type="NCBI Taxonomy" id="2528024"/>
    <lineage>
        <taxon>Bacteria</taxon>
        <taxon>Pseudomonadati</taxon>
        <taxon>Planctomycetota</taxon>
        <taxon>Planctomycetia</taxon>
        <taxon>Pirellulales</taxon>
        <taxon>Lacipirellulaceae</taxon>
        <taxon>Lacipirellula</taxon>
    </lineage>
</organism>
<dbReference type="PANTHER" id="PTHR30012">
    <property type="entry name" value="GENERAL SECRETION PATHWAY PROTEIN"/>
    <property type="match status" value="1"/>
</dbReference>
<evidence type="ECO:0000256" key="3">
    <source>
        <dbReference type="ARBA" id="ARBA00022475"/>
    </source>
</evidence>
<proteinExistence type="inferred from homology"/>
<feature type="transmembrane region" description="Helical" evidence="7">
    <location>
        <begin position="199"/>
        <end position="222"/>
    </location>
</feature>
<dbReference type="InterPro" id="IPR042094">
    <property type="entry name" value="T2SS_GspF_sf"/>
</dbReference>
<dbReference type="KEGG" id="llh:I41_20990"/>
<feature type="transmembrane region" description="Helical" evidence="7">
    <location>
        <begin position="118"/>
        <end position="140"/>
    </location>
</feature>
<evidence type="ECO:0000256" key="5">
    <source>
        <dbReference type="ARBA" id="ARBA00022989"/>
    </source>
</evidence>
<dbReference type="Gene3D" id="1.20.81.30">
    <property type="entry name" value="Type II secretion system (T2SS), domain F"/>
    <property type="match status" value="2"/>
</dbReference>
<dbReference type="GO" id="GO:0005886">
    <property type="term" value="C:plasma membrane"/>
    <property type="evidence" value="ECO:0007669"/>
    <property type="project" value="UniProtKB-SubCell"/>
</dbReference>
<keyword evidence="6 7" id="KW-0472">Membrane</keyword>
<dbReference type="PANTHER" id="PTHR30012:SF0">
    <property type="entry name" value="TYPE II SECRETION SYSTEM PROTEIN F-RELATED"/>
    <property type="match status" value="1"/>
</dbReference>
<dbReference type="OrthoDB" id="211600at2"/>
<evidence type="ECO:0000313" key="10">
    <source>
        <dbReference type="Proteomes" id="UP000317909"/>
    </source>
</evidence>
<name>A0A517TX12_9BACT</name>
<evidence type="ECO:0000256" key="1">
    <source>
        <dbReference type="ARBA" id="ARBA00004651"/>
    </source>
</evidence>
<gene>
    <name evidence="9" type="primary">epsF_3</name>
    <name evidence="9" type="ORF">I41_20990</name>
</gene>
<dbReference type="Pfam" id="PF00482">
    <property type="entry name" value="T2SSF"/>
    <property type="match status" value="2"/>
</dbReference>
<keyword evidence="4 7" id="KW-0812">Transmembrane</keyword>
<keyword evidence="3" id="KW-1003">Cell membrane</keyword>
<evidence type="ECO:0000256" key="6">
    <source>
        <dbReference type="ARBA" id="ARBA00023136"/>
    </source>
</evidence>
<feature type="domain" description="Type II secretion system protein GspF" evidence="8">
    <location>
        <begin position="220"/>
        <end position="334"/>
    </location>
</feature>
<reference evidence="9 10" key="1">
    <citation type="submission" date="2019-02" db="EMBL/GenBank/DDBJ databases">
        <title>Deep-cultivation of Planctomycetes and their phenomic and genomic characterization uncovers novel biology.</title>
        <authorList>
            <person name="Wiegand S."/>
            <person name="Jogler M."/>
            <person name="Boedeker C."/>
            <person name="Pinto D."/>
            <person name="Vollmers J."/>
            <person name="Rivas-Marin E."/>
            <person name="Kohn T."/>
            <person name="Peeters S.H."/>
            <person name="Heuer A."/>
            <person name="Rast P."/>
            <person name="Oberbeckmann S."/>
            <person name="Bunk B."/>
            <person name="Jeske O."/>
            <person name="Meyerdierks A."/>
            <person name="Storesund J.E."/>
            <person name="Kallscheuer N."/>
            <person name="Luecker S."/>
            <person name="Lage O.M."/>
            <person name="Pohl T."/>
            <person name="Merkel B.J."/>
            <person name="Hornburger P."/>
            <person name="Mueller R.-W."/>
            <person name="Bruemmer F."/>
            <person name="Labrenz M."/>
            <person name="Spormann A.M."/>
            <person name="Op den Camp H."/>
            <person name="Overmann J."/>
            <person name="Amann R."/>
            <person name="Jetten M.S.M."/>
            <person name="Mascher T."/>
            <person name="Medema M.H."/>
            <person name="Devos D.P."/>
            <person name="Kaster A.-K."/>
            <person name="Ovreas L."/>
            <person name="Rohde M."/>
            <person name="Galperin M.Y."/>
            <person name="Jogler C."/>
        </authorList>
    </citation>
    <scope>NUCLEOTIDE SEQUENCE [LARGE SCALE GENOMIC DNA]</scope>
    <source>
        <strain evidence="9 10">I41</strain>
    </source>
</reference>
<dbReference type="Proteomes" id="UP000317909">
    <property type="component" value="Chromosome"/>
</dbReference>
<dbReference type="InterPro" id="IPR003004">
    <property type="entry name" value="GspF/PilC"/>
</dbReference>
<dbReference type="EMBL" id="CP036339">
    <property type="protein sequence ID" value="QDT72914.1"/>
    <property type="molecule type" value="Genomic_DNA"/>
</dbReference>
<dbReference type="RefSeq" id="WP_145432432.1">
    <property type="nucleotide sequence ID" value="NZ_CP036339.1"/>
</dbReference>
<comment type="subcellular location">
    <subcellularLocation>
        <location evidence="1">Cell membrane</location>
        <topology evidence="1">Multi-pass membrane protein</topology>
    </subcellularLocation>
</comment>
<evidence type="ECO:0000313" key="9">
    <source>
        <dbReference type="EMBL" id="QDT72914.1"/>
    </source>
</evidence>
<protein>
    <submittedName>
        <fullName evidence="9">Type II secretion system protein F</fullName>
    </submittedName>
</protein>
<evidence type="ECO:0000256" key="7">
    <source>
        <dbReference type="SAM" id="Phobius"/>
    </source>
</evidence>
<comment type="similarity">
    <text evidence="2">Belongs to the GSP F family.</text>
</comment>
<feature type="domain" description="Type II secretion system protein GspF" evidence="8">
    <location>
        <begin position="16"/>
        <end position="133"/>
    </location>
</feature>
<dbReference type="InterPro" id="IPR018076">
    <property type="entry name" value="T2SS_GspF_dom"/>
</dbReference>
<evidence type="ECO:0000256" key="4">
    <source>
        <dbReference type="ARBA" id="ARBA00022692"/>
    </source>
</evidence>
<evidence type="ECO:0000259" key="8">
    <source>
        <dbReference type="Pfam" id="PF00482"/>
    </source>
</evidence>